<organism evidence="1 2">
    <name type="scientific">Zizania palustris</name>
    <name type="common">Northern wild rice</name>
    <dbReference type="NCBI Taxonomy" id="103762"/>
    <lineage>
        <taxon>Eukaryota</taxon>
        <taxon>Viridiplantae</taxon>
        <taxon>Streptophyta</taxon>
        <taxon>Embryophyta</taxon>
        <taxon>Tracheophyta</taxon>
        <taxon>Spermatophyta</taxon>
        <taxon>Magnoliopsida</taxon>
        <taxon>Liliopsida</taxon>
        <taxon>Poales</taxon>
        <taxon>Poaceae</taxon>
        <taxon>BOP clade</taxon>
        <taxon>Oryzoideae</taxon>
        <taxon>Oryzeae</taxon>
        <taxon>Zizaniinae</taxon>
        <taxon>Zizania</taxon>
    </lineage>
</organism>
<accession>A0A8J5REQ3</accession>
<proteinExistence type="predicted"/>
<keyword evidence="2" id="KW-1185">Reference proteome</keyword>
<evidence type="ECO:0000313" key="2">
    <source>
        <dbReference type="Proteomes" id="UP000729402"/>
    </source>
</evidence>
<dbReference type="EMBL" id="JAAALK010000288">
    <property type="protein sequence ID" value="KAG8052241.1"/>
    <property type="molecule type" value="Genomic_DNA"/>
</dbReference>
<protein>
    <submittedName>
        <fullName evidence="1">Uncharacterized protein</fullName>
    </submittedName>
</protein>
<sequence>MNICWRYSSSESSVSSGRNLDRSCYMIHRCCFYGGSRSTVSRPANASFLLFDTTRAELSVMVRPPQAQSWRRS</sequence>
<dbReference type="Proteomes" id="UP000729402">
    <property type="component" value="Unassembled WGS sequence"/>
</dbReference>
<name>A0A8J5REQ3_ZIZPA</name>
<gene>
    <name evidence="1" type="ORF">GUJ93_ZPchr0001g30676</name>
</gene>
<dbReference type="AlphaFoldDB" id="A0A8J5REQ3"/>
<reference evidence="1" key="2">
    <citation type="submission" date="2021-02" db="EMBL/GenBank/DDBJ databases">
        <authorList>
            <person name="Kimball J.A."/>
            <person name="Haas M.W."/>
            <person name="Macchietto M."/>
            <person name="Kono T."/>
            <person name="Duquette J."/>
            <person name="Shao M."/>
        </authorList>
    </citation>
    <scope>NUCLEOTIDE SEQUENCE</scope>
    <source>
        <tissue evidence="1">Fresh leaf tissue</tissue>
    </source>
</reference>
<evidence type="ECO:0000313" key="1">
    <source>
        <dbReference type="EMBL" id="KAG8052241.1"/>
    </source>
</evidence>
<comment type="caution">
    <text evidence="1">The sequence shown here is derived from an EMBL/GenBank/DDBJ whole genome shotgun (WGS) entry which is preliminary data.</text>
</comment>
<reference evidence="1" key="1">
    <citation type="journal article" date="2021" name="bioRxiv">
        <title>Whole Genome Assembly and Annotation of Northern Wild Rice, Zizania palustris L., Supports a Whole Genome Duplication in the Zizania Genus.</title>
        <authorList>
            <person name="Haas M."/>
            <person name="Kono T."/>
            <person name="Macchietto M."/>
            <person name="Millas R."/>
            <person name="McGilp L."/>
            <person name="Shao M."/>
            <person name="Duquette J."/>
            <person name="Hirsch C.N."/>
            <person name="Kimball J."/>
        </authorList>
    </citation>
    <scope>NUCLEOTIDE SEQUENCE</scope>
    <source>
        <tissue evidence="1">Fresh leaf tissue</tissue>
    </source>
</reference>